<name>D5MN91_METO1</name>
<dbReference type="HOGENOM" id="CLU_2615439_0_0_0"/>
<gene>
    <name evidence="1" type="ORF">DAMO_3160</name>
</gene>
<dbReference type="AlphaFoldDB" id="D5MN91"/>
<organism evidence="1 2">
    <name type="scientific">Methylomirabilis oxygeniifera</name>
    <dbReference type="NCBI Taxonomy" id="671143"/>
    <lineage>
        <taxon>Bacteria</taxon>
        <taxon>Candidatus Methylomirabilota</taxon>
        <taxon>Candidatus Methylomirabilia</taxon>
        <taxon>Candidatus Methylomirabilales</taxon>
        <taxon>Candidatus Methylomirabilaceae</taxon>
        <taxon>Candidatus Methylomirabilis</taxon>
    </lineage>
</organism>
<evidence type="ECO:0000313" key="1">
    <source>
        <dbReference type="EMBL" id="CBE70233.1"/>
    </source>
</evidence>
<dbReference type="STRING" id="671143.DAMO_3160"/>
<accession>D5MN91</accession>
<sequence length="78" mass="8478">MAFLVASAQRIGLAPNLAGALPFVLAFQPFASGLEVSELQFQGRRWACALLADPHSCLLQVEVARHGTIDQIGKFWII</sequence>
<evidence type="ECO:0000313" key="2">
    <source>
        <dbReference type="Proteomes" id="UP000006898"/>
    </source>
</evidence>
<proteinExistence type="predicted"/>
<dbReference type="Proteomes" id="UP000006898">
    <property type="component" value="Chromosome"/>
</dbReference>
<reference evidence="1 2" key="1">
    <citation type="journal article" date="2010" name="Nature">
        <title>Nitrite-driven anaerobic methane oxidation by oxygenic bacteria.</title>
        <authorList>
            <person name="Ettwig K.F."/>
            <person name="Butler M.K."/>
            <person name="Le Paslier D."/>
            <person name="Pelletier E."/>
            <person name="Mangenot S."/>
            <person name="Kuypers M.M.M."/>
            <person name="Schreiber F."/>
            <person name="Dutilh B.E."/>
            <person name="Zedelius J."/>
            <person name="de Beer D."/>
            <person name="Gloerich J."/>
            <person name="Wessels H.J.C.T."/>
            <person name="van Allen T."/>
            <person name="Luesken F."/>
            <person name="Wu M."/>
            <person name="van de Pas-Schoonen K.T."/>
            <person name="Op den Camp H.J.M."/>
            <person name="Janssen-Megens E.M."/>
            <person name="Francoijs K-J."/>
            <person name="Stunnenberg H."/>
            <person name="Weissenbach J."/>
            <person name="Jetten M.S.M."/>
            <person name="Strous M."/>
        </authorList>
    </citation>
    <scope>NUCLEOTIDE SEQUENCE [LARGE SCALE GENOMIC DNA]</scope>
</reference>
<dbReference type="KEGG" id="mox:DAMO_3160"/>
<protein>
    <submittedName>
        <fullName evidence="1">Uncharacterized protein</fullName>
    </submittedName>
</protein>
<dbReference type="EMBL" id="FP565575">
    <property type="protein sequence ID" value="CBE70233.1"/>
    <property type="molecule type" value="Genomic_DNA"/>
</dbReference>